<dbReference type="AlphaFoldDB" id="A0A1Y6BP06"/>
<evidence type="ECO:0000256" key="3">
    <source>
        <dbReference type="ARBA" id="ARBA00022723"/>
    </source>
</evidence>
<evidence type="ECO:0000259" key="8">
    <source>
        <dbReference type="PROSITE" id="PS51007"/>
    </source>
</evidence>
<dbReference type="PROSITE" id="PS51007">
    <property type="entry name" value="CYTC"/>
    <property type="match status" value="1"/>
</dbReference>
<accession>A0A1Y6BP06</accession>
<dbReference type="Pfam" id="PF03150">
    <property type="entry name" value="CCP_MauG"/>
    <property type="match status" value="1"/>
</dbReference>
<reference evidence="10" key="1">
    <citation type="submission" date="2017-04" db="EMBL/GenBank/DDBJ databases">
        <authorList>
            <person name="Varghese N."/>
            <person name="Submissions S."/>
        </authorList>
    </citation>
    <scope>NUCLEOTIDE SEQUENCE [LARGE SCALE GENOMIC DNA]</scope>
    <source>
        <strain evidence="10">RKEM611</strain>
    </source>
</reference>
<dbReference type="EMBL" id="FWZT01000005">
    <property type="protein sequence ID" value="SMF12708.1"/>
    <property type="molecule type" value="Genomic_DNA"/>
</dbReference>
<dbReference type="InterPro" id="IPR036909">
    <property type="entry name" value="Cyt_c-like_dom_sf"/>
</dbReference>
<proteinExistence type="predicted"/>
<dbReference type="Gene3D" id="1.10.760.10">
    <property type="entry name" value="Cytochrome c-like domain"/>
    <property type="match status" value="2"/>
</dbReference>
<name>A0A1Y6BP06_9BACT</name>
<protein>
    <submittedName>
        <fullName evidence="9">Cytochrome c peroxidase</fullName>
    </submittedName>
</protein>
<dbReference type="PANTHER" id="PTHR30600:SF10">
    <property type="entry name" value="BLL6722 PROTEIN"/>
    <property type="match status" value="1"/>
</dbReference>
<keyword evidence="10" id="KW-1185">Reference proteome</keyword>
<keyword evidence="5" id="KW-0560">Oxidoreductase</keyword>
<dbReference type="PANTHER" id="PTHR30600">
    <property type="entry name" value="CYTOCHROME C PEROXIDASE-RELATED"/>
    <property type="match status" value="1"/>
</dbReference>
<evidence type="ECO:0000256" key="2">
    <source>
        <dbReference type="ARBA" id="ARBA00022617"/>
    </source>
</evidence>
<evidence type="ECO:0000256" key="5">
    <source>
        <dbReference type="ARBA" id="ARBA00023002"/>
    </source>
</evidence>
<dbReference type="GO" id="GO:0020037">
    <property type="term" value="F:heme binding"/>
    <property type="evidence" value="ECO:0007669"/>
    <property type="project" value="InterPro"/>
</dbReference>
<evidence type="ECO:0000256" key="6">
    <source>
        <dbReference type="ARBA" id="ARBA00023004"/>
    </source>
</evidence>
<dbReference type="InterPro" id="IPR009056">
    <property type="entry name" value="Cyt_c-like_dom"/>
</dbReference>
<dbReference type="GO" id="GO:0046872">
    <property type="term" value="F:metal ion binding"/>
    <property type="evidence" value="ECO:0007669"/>
    <property type="project" value="UniProtKB-KW"/>
</dbReference>
<keyword evidence="3 7" id="KW-0479">Metal-binding</keyword>
<dbReference type="Proteomes" id="UP000192907">
    <property type="component" value="Unassembled WGS sequence"/>
</dbReference>
<evidence type="ECO:0000256" key="4">
    <source>
        <dbReference type="ARBA" id="ARBA00022729"/>
    </source>
</evidence>
<dbReference type="SUPFAM" id="SSF46626">
    <property type="entry name" value="Cytochrome c"/>
    <property type="match status" value="2"/>
</dbReference>
<keyword evidence="9" id="KW-0575">Peroxidase</keyword>
<gene>
    <name evidence="9" type="ORF">SAMN06296036_105192</name>
</gene>
<dbReference type="InterPro" id="IPR004852">
    <property type="entry name" value="Di-haem_cyt_c_peroxidsae"/>
</dbReference>
<dbReference type="GO" id="GO:0030313">
    <property type="term" value="C:cell envelope"/>
    <property type="evidence" value="ECO:0007669"/>
    <property type="project" value="UniProtKB-SubCell"/>
</dbReference>
<dbReference type="GO" id="GO:0004130">
    <property type="term" value="F:cytochrome-c peroxidase activity"/>
    <property type="evidence" value="ECO:0007669"/>
    <property type="project" value="TreeGrafter"/>
</dbReference>
<evidence type="ECO:0000256" key="7">
    <source>
        <dbReference type="PROSITE-ProRule" id="PRU00433"/>
    </source>
</evidence>
<dbReference type="GO" id="GO:0009055">
    <property type="term" value="F:electron transfer activity"/>
    <property type="evidence" value="ECO:0007669"/>
    <property type="project" value="InterPro"/>
</dbReference>
<evidence type="ECO:0000313" key="10">
    <source>
        <dbReference type="Proteomes" id="UP000192907"/>
    </source>
</evidence>
<sequence length="450" mass="50794">MHRVLLYLLLNAGISQAANDKPSREVIWKKAQSLSPLIAPQLTPREFQQARFGKELFFDPRISATGDVACSSCHNPIHYFTDKQKTGRAIGVGKRNTPTVINSFALSWNFWDGRVDNLASQALKPIEDAAEHGSNRIQVYRVVETFYKKAYEAIWGKFPSIRAKVEHGMPRTFSVTLFPKVQTYLAKQLAVKATAQRGKKWASKRWLASKKLIFQGSQKPTWIKNFDSLSEADRNAIHTVFARAGIAIAQFERTVVANDAPFDRFMKRWQTSQTPLEQAFDKNFGLSEFRGLQVFLGPGRCINCHHGPAFSDQQFHNAGFPNDSMDLGRAEGLALLKNDGFACENPIYQNHAWLKEGDSCQEKPYLVWDAVELIGAFKTPTLRNVSRTGPYGHDGSFATLREVIEHYNNPSKLNNIGHLSESLETVELEQQEMQDLEAFLKSLTAPLKFL</sequence>
<keyword evidence="4" id="KW-0732">Signal</keyword>
<dbReference type="InterPro" id="IPR051395">
    <property type="entry name" value="Cytochrome_c_Peroxidase/MauG"/>
</dbReference>
<organism evidence="9 10">
    <name type="scientific">Pseudobacteriovorax antillogorgiicola</name>
    <dbReference type="NCBI Taxonomy" id="1513793"/>
    <lineage>
        <taxon>Bacteria</taxon>
        <taxon>Pseudomonadati</taxon>
        <taxon>Bdellovibrionota</taxon>
        <taxon>Oligoflexia</taxon>
        <taxon>Oligoflexales</taxon>
        <taxon>Pseudobacteriovoracaceae</taxon>
        <taxon>Pseudobacteriovorax</taxon>
    </lineage>
</organism>
<dbReference type="STRING" id="1513793.SAMN06296036_105192"/>
<keyword evidence="6 7" id="KW-0408">Iron</keyword>
<comment type="subcellular location">
    <subcellularLocation>
        <location evidence="1">Cell envelope</location>
    </subcellularLocation>
</comment>
<evidence type="ECO:0000256" key="1">
    <source>
        <dbReference type="ARBA" id="ARBA00004196"/>
    </source>
</evidence>
<keyword evidence="2 7" id="KW-0349">Heme</keyword>
<feature type="domain" description="Cytochrome c" evidence="8">
    <location>
        <begin position="286"/>
        <end position="444"/>
    </location>
</feature>
<evidence type="ECO:0000313" key="9">
    <source>
        <dbReference type="EMBL" id="SMF12708.1"/>
    </source>
</evidence>